<dbReference type="EMBL" id="JBIGIB010000001">
    <property type="protein sequence ID" value="MFG6465510.1"/>
    <property type="molecule type" value="Genomic_DNA"/>
</dbReference>
<dbReference type="Proteomes" id="UP001606303">
    <property type="component" value="Unassembled WGS sequence"/>
</dbReference>
<organism evidence="1 2">
    <name type="scientific">Pelomonas baiyunensis</name>
    <dbReference type="NCBI Taxonomy" id="3299026"/>
    <lineage>
        <taxon>Bacteria</taxon>
        <taxon>Pseudomonadati</taxon>
        <taxon>Pseudomonadota</taxon>
        <taxon>Betaproteobacteria</taxon>
        <taxon>Burkholderiales</taxon>
        <taxon>Sphaerotilaceae</taxon>
        <taxon>Roseateles</taxon>
    </lineage>
</organism>
<reference evidence="1 2" key="1">
    <citation type="submission" date="2024-08" db="EMBL/GenBank/DDBJ databases">
        <authorList>
            <person name="Lu H."/>
        </authorList>
    </citation>
    <scope>NUCLEOTIDE SEQUENCE [LARGE SCALE GENOMIC DNA]</scope>
    <source>
        <strain evidence="1 2">BYS87W</strain>
    </source>
</reference>
<evidence type="ECO:0000313" key="1">
    <source>
        <dbReference type="EMBL" id="MFG6465510.1"/>
    </source>
</evidence>
<protein>
    <submittedName>
        <fullName evidence="1">Uncharacterized protein</fullName>
    </submittedName>
</protein>
<gene>
    <name evidence="1" type="ORF">ACG01O_02695</name>
</gene>
<sequence>MENSSSATRTRTNSALKWLANEYASVQGELELVRNALTMLQERERRLAAELEGLGISMQRFDGELDPTAIRSVSAWRERNGGRGTLQAYALDALRQAGAAGLSVDMMAKLWAAELGDTALLVSPLREQFKENRVSPCLKRLKVKGLVTCERMPGGGNKAYVWRIVPGAKLRKPPRPR</sequence>
<name>A0ABW7GV11_9BURK</name>
<evidence type="ECO:0000313" key="2">
    <source>
        <dbReference type="Proteomes" id="UP001606303"/>
    </source>
</evidence>
<comment type="caution">
    <text evidence="1">The sequence shown here is derived from an EMBL/GenBank/DDBJ whole genome shotgun (WGS) entry which is preliminary data.</text>
</comment>
<accession>A0ABW7GV11</accession>
<keyword evidence="2" id="KW-1185">Reference proteome</keyword>
<proteinExistence type="predicted"/>
<dbReference type="RefSeq" id="WP_394381116.1">
    <property type="nucleotide sequence ID" value="NZ_JBIGIB010000001.1"/>
</dbReference>